<comment type="caution">
    <text evidence="1">The sequence shown here is derived from an EMBL/GenBank/DDBJ whole genome shotgun (WGS) entry which is preliminary data.</text>
</comment>
<evidence type="ECO:0000313" key="2">
    <source>
        <dbReference type="Proteomes" id="UP000637774"/>
    </source>
</evidence>
<protein>
    <recommendedName>
        <fullName evidence="3">ATPase AAA-type core domain-containing protein</fullName>
    </recommendedName>
</protein>
<dbReference type="EMBL" id="BMGY01000037">
    <property type="protein sequence ID" value="GGH89050.1"/>
    <property type="molecule type" value="Genomic_DNA"/>
</dbReference>
<keyword evidence="2" id="KW-1185">Reference proteome</keyword>
<gene>
    <name evidence="1" type="ORF">GCM10011495_31740</name>
</gene>
<dbReference type="Proteomes" id="UP000637774">
    <property type="component" value="Unassembled WGS sequence"/>
</dbReference>
<accession>A0ABQ2AAV7</accession>
<evidence type="ECO:0008006" key="3">
    <source>
        <dbReference type="Google" id="ProtNLM"/>
    </source>
</evidence>
<organism evidence="1 2">
    <name type="scientific">Hymenobacter frigidus</name>
    <dbReference type="NCBI Taxonomy" id="1524095"/>
    <lineage>
        <taxon>Bacteria</taxon>
        <taxon>Pseudomonadati</taxon>
        <taxon>Bacteroidota</taxon>
        <taxon>Cytophagia</taxon>
        <taxon>Cytophagales</taxon>
        <taxon>Hymenobacteraceae</taxon>
        <taxon>Hymenobacter</taxon>
    </lineage>
</organism>
<sequence length="114" mass="12399">MAAVYNVRTAPLQLFLTTHTPYLLTAFNNLIYAGQLADTLHDDAAGLAKLDAVVPKKLRLHLADFRVYGLENGRATLMIDEETGLLRADSLDSVSDVTADQFGDLMALDPAIHS</sequence>
<evidence type="ECO:0000313" key="1">
    <source>
        <dbReference type="EMBL" id="GGH89050.1"/>
    </source>
</evidence>
<reference evidence="2" key="1">
    <citation type="journal article" date="2019" name="Int. J. Syst. Evol. Microbiol.">
        <title>The Global Catalogue of Microorganisms (GCM) 10K type strain sequencing project: providing services to taxonomists for standard genome sequencing and annotation.</title>
        <authorList>
            <consortium name="The Broad Institute Genomics Platform"/>
            <consortium name="The Broad Institute Genome Sequencing Center for Infectious Disease"/>
            <person name="Wu L."/>
            <person name="Ma J."/>
        </authorList>
    </citation>
    <scope>NUCLEOTIDE SEQUENCE [LARGE SCALE GENOMIC DNA]</scope>
    <source>
        <strain evidence="2">CGMCC 1.14966</strain>
    </source>
</reference>
<name>A0ABQ2AAV7_9BACT</name>
<proteinExistence type="predicted"/>